<keyword evidence="4" id="KW-0032">Aminotransferase</keyword>
<dbReference type="PANTHER" id="PTHR30244">
    <property type="entry name" value="TRANSAMINASE"/>
    <property type="match status" value="1"/>
</dbReference>
<proteinExistence type="inferred from homology"/>
<evidence type="ECO:0000313" key="4">
    <source>
        <dbReference type="EMBL" id="CAL1241392.1"/>
    </source>
</evidence>
<dbReference type="PIRSF" id="PIRSF000390">
    <property type="entry name" value="PLP_StrS"/>
    <property type="match status" value="1"/>
</dbReference>
<accession>A0ABM9NL77</accession>
<evidence type="ECO:0000256" key="1">
    <source>
        <dbReference type="ARBA" id="ARBA00022898"/>
    </source>
</evidence>
<dbReference type="InterPro" id="IPR015422">
    <property type="entry name" value="PyrdxlP-dep_Trfase_small"/>
</dbReference>
<evidence type="ECO:0000256" key="2">
    <source>
        <dbReference type="ARBA" id="ARBA00037999"/>
    </source>
</evidence>
<protein>
    <submittedName>
        <fullName evidence="4">UDP-4-amino-4-deoxy-L-arabinose--oxoglutarate aminotransferase</fullName>
        <ecNumber evidence="4">2.6.1.87</ecNumber>
    </submittedName>
</protein>
<dbReference type="Proteomes" id="UP001497493">
    <property type="component" value="Chromosome"/>
</dbReference>
<keyword evidence="4" id="KW-0808">Transferase</keyword>
<sequence>MIPIHQPNLGPAELAAIAGVFDSRWLGMGDVTWRFEARLREFLGSPEVVAVNNGTSALHLAMESLLPPPGAEVVVPSFTFVASIQAILMARLTPVFCDIELDTLNMDVSDALDRVTPRTAIILPVHYGGVPCDLGRLVPAARSRGLWVVEDAAHAFGSTYQGRPIGTHSDATCFSFDAIKNITCGEGGVVATPHAEVAARLRVGRLLGMDLDSWSRRQDFLGGALNVRAPGWRYHLPNLNAAIGLAQLDRLEEFRLRKRAIVRRYREAFQGLPGLALLRHPEGVFPFNFVIRVLDDRREALARFLKDRGIATGIHYVPNHLQPAFKRYYVPLPNTERAYREVLTLPLSTNLTDQEVDRVIGAVTDFFARQ</sequence>
<reference evidence="4 5" key="1">
    <citation type="submission" date="2024-04" db="EMBL/GenBank/DDBJ databases">
        <authorList>
            <person name="Cremers G."/>
        </authorList>
    </citation>
    <scope>NUCLEOTIDE SEQUENCE [LARGE SCALE GENOMIC DNA]</scope>
    <source>
        <strain evidence="4">MeCH1-AG</strain>
    </source>
</reference>
<name>A0ABM9NL77_9GAMM</name>
<evidence type="ECO:0000256" key="3">
    <source>
        <dbReference type="RuleBase" id="RU004508"/>
    </source>
</evidence>
<dbReference type="PANTHER" id="PTHR30244:SF34">
    <property type="entry name" value="DTDP-4-AMINO-4,6-DIDEOXYGALACTOSE TRANSAMINASE"/>
    <property type="match status" value="1"/>
</dbReference>
<dbReference type="InterPro" id="IPR000653">
    <property type="entry name" value="DegT/StrS_aminotransferase"/>
</dbReference>
<dbReference type="CDD" id="cd00616">
    <property type="entry name" value="AHBA_syn"/>
    <property type="match status" value="1"/>
</dbReference>
<gene>
    <name evidence="4" type="primary">arnB</name>
    <name evidence="4" type="ORF">MECH1_V1_2616</name>
</gene>
<keyword evidence="1 3" id="KW-0663">Pyridoxal phosphate</keyword>
<dbReference type="GO" id="GO:0099620">
    <property type="term" value="F:UDP-4-amino-4-deoxy-L-arabinose aminotransferase"/>
    <property type="evidence" value="ECO:0007669"/>
    <property type="project" value="UniProtKB-EC"/>
</dbReference>
<dbReference type="EC" id="2.6.1.87" evidence="4"/>
<dbReference type="InterPro" id="IPR015421">
    <property type="entry name" value="PyrdxlP-dep_Trfase_major"/>
</dbReference>
<dbReference type="EMBL" id="OZ026884">
    <property type="protein sequence ID" value="CAL1241392.1"/>
    <property type="molecule type" value="Genomic_DNA"/>
</dbReference>
<evidence type="ECO:0000313" key="5">
    <source>
        <dbReference type="Proteomes" id="UP001497493"/>
    </source>
</evidence>
<keyword evidence="5" id="KW-1185">Reference proteome</keyword>
<dbReference type="RefSeq" id="WP_348757912.1">
    <property type="nucleotide sequence ID" value="NZ_OZ026884.1"/>
</dbReference>
<dbReference type="SUPFAM" id="SSF53383">
    <property type="entry name" value="PLP-dependent transferases"/>
    <property type="match status" value="1"/>
</dbReference>
<dbReference type="Pfam" id="PF01041">
    <property type="entry name" value="DegT_DnrJ_EryC1"/>
    <property type="match status" value="1"/>
</dbReference>
<organism evidence="4 5">
    <name type="scientific">Candidatus Methylocalor cossyra</name>
    <dbReference type="NCBI Taxonomy" id="3108543"/>
    <lineage>
        <taxon>Bacteria</taxon>
        <taxon>Pseudomonadati</taxon>
        <taxon>Pseudomonadota</taxon>
        <taxon>Gammaproteobacteria</taxon>
        <taxon>Methylococcales</taxon>
        <taxon>Methylococcaceae</taxon>
        <taxon>Candidatus Methylocalor</taxon>
    </lineage>
</organism>
<dbReference type="InterPro" id="IPR015424">
    <property type="entry name" value="PyrdxlP-dep_Trfase"/>
</dbReference>
<dbReference type="Gene3D" id="3.90.1150.10">
    <property type="entry name" value="Aspartate Aminotransferase, domain 1"/>
    <property type="match status" value="1"/>
</dbReference>
<comment type="similarity">
    <text evidence="2 3">Belongs to the DegT/DnrJ/EryC1 family.</text>
</comment>
<dbReference type="Gene3D" id="3.40.640.10">
    <property type="entry name" value="Type I PLP-dependent aspartate aminotransferase-like (Major domain)"/>
    <property type="match status" value="1"/>
</dbReference>